<sequence length="140" mass="16023">MTSVHLRRLATVDFSRLKSYASVKSFRWSSFCHPAISRSPPFAFCSPPTAVLREKVVPGRVWDPSVELVMSGRGEVGEHEVKTGITKEILDEWKIVEVEQCPTYVTSKERDPLADLTMLKYNEVDEDWVRCVHLEEVVNE</sequence>
<protein>
    <submittedName>
        <fullName evidence="1">Uncharacterized protein</fullName>
    </submittedName>
</protein>
<comment type="caution">
    <text evidence="1">The sequence shown here is derived from an EMBL/GenBank/DDBJ whole genome shotgun (WGS) entry which is preliminary data.</text>
</comment>
<dbReference type="Proteomes" id="UP001341840">
    <property type="component" value="Unassembled WGS sequence"/>
</dbReference>
<accession>A0ABU6RJA4</accession>
<evidence type="ECO:0000313" key="2">
    <source>
        <dbReference type="Proteomes" id="UP001341840"/>
    </source>
</evidence>
<reference evidence="1 2" key="1">
    <citation type="journal article" date="2023" name="Plants (Basel)">
        <title>Bridging the Gap: Combining Genomics and Transcriptomics Approaches to Understand Stylosanthes scabra, an Orphan Legume from the Brazilian Caatinga.</title>
        <authorList>
            <person name="Ferreira-Neto J.R.C."/>
            <person name="da Silva M.D."/>
            <person name="Binneck E."/>
            <person name="de Melo N.F."/>
            <person name="da Silva R.H."/>
            <person name="de Melo A.L.T.M."/>
            <person name="Pandolfi V."/>
            <person name="Bustamante F.O."/>
            <person name="Brasileiro-Vidal A.C."/>
            <person name="Benko-Iseppon A.M."/>
        </authorList>
    </citation>
    <scope>NUCLEOTIDE SEQUENCE [LARGE SCALE GENOMIC DNA]</scope>
    <source>
        <tissue evidence="1">Leaves</tissue>
    </source>
</reference>
<dbReference type="EMBL" id="JASCZI010030635">
    <property type="protein sequence ID" value="MED6124029.1"/>
    <property type="molecule type" value="Genomic_DNA"/>
</dbReference>
<name>A0ABU6RJA4_9FABA</name>
<organism evidence="1 2">
    <name type="scientific">Stylosanthes scabra</name>
    <dbReference type="NCBI Taxonomy" id="79078"/>
    <lineage>
        <taxon>Eukaryota</taxon>
        <taxon>Viridiplantae</taxon>
        <taxon>Streptophyta</taxon>
        <taxon>Embryophyta</taxon>
        <taxon>Tracheophyta</taxon>
        <taxon>Spermatophyta</taxon>
        <taxon>Magnoliopsida</taxon>
        <taxon>eudicotyledons</taxon>
        <taxon>Gunneridae</taxon>
        <taxon>Pentapetalae</taxon>
        <taxon>rosids</taxon>
        <taxon>fabids</taxon>
        <taxon>Fabales</taxon>
        <taxon>Fabaceae</taxon>
        <taxon>Papilionoideae</taxon>
        <taxon>50 kb inversion clade</taxon>
        <taxon>dalbergioids sensu lato</taxon>
        <taxon>Dalbergieae</taxon>
        <taxon>Pterocarpus clade</taxon>
        <taxon>Stylosanthes</taxon>
    </lineage>
</organism>
<keyword evidence="2" id="KW-1185">Reference proteome</keyword>
<gene>
    <name evidence="1" type="ORF">PIB30_055149</name>
</gene>
<evidence type="ECO:0000313" key="1">
    <source>
        <dbReference type="EMBL" id="MED6124029.1"/>
    </source>
</evidence>
<proteinExistence type="predicted"/>